<dbReference type="EMBL" id="FSFA01000003">
    <property type="protein sequence ID" value="SHX43051.1"/>
    <property type="molecule type" value="Genomic_DNA"/>
</dbReference>
<evidence type="ECO:0000259" key="2">
    <source>
        <dbReference type="Pfam" id="PF01844"/>
    </source>
</evidence>
<name>A0A9Q7WJ07_9MYCO</name>
<dbReference type="AlphaFoldDB" id="A0A9Q7WJ07"/>
<gene>
    <name evidence="3" type="ORF">SAMEA2275694_02630</name>
</gene>
<feature type="domain" description="HNH" evidence="2">
    <location>
        <begin position="25"/>
        <end position="64"/>
    </location>
</feature>
<dbReference type="CDD" id="cd00085">
    <property type="entry name" value="HNHc"/>
    <property type="match status" value="1"/>
</dbReference>
<organism evidence="3 4">
    <name type="scientific">Mycobacteroides abscessus subsp. bolletii</name>
    <dbReference type="NCBI Taxonomy" id="319705"/>
    <lineage>
        <taxon>Bacteria</taxon>
        <taxon>Bacillati</taxon>
        <taxon>Actinomycetota</taxon>
        <taxon>Actinomycetes</taxon>
        <taxon>Mycobacteriales</taxon>
        <taxon>Mycobacteriaceae</taxon>
        <taxon>Mycobacteroides</taxon>
        <taxon>Mycobacteroides abscessus</taxon>
    </lineage>
</organism>
<feature type="region of interest" description="Disordered" evidence="1">
    <location>
        <begin position="1"/>
        <end position="23"/>
    </location>
</feature>
<keyword evidence="3" id="KW-0255">Endonuclease</keyword>
<dbReference type="InterPro" id="IPR003615">
    <property type="entry name" value="HNH_nuc"/>
</dbReference>
<dbReference type="GO" id="GO:0003676">
    <property type="term" value="F:nucleic acid binding"/>
    <property type="evidence" value="ECO:0007669"/>
    <property type="project" value="InterPro"/>
</dbReference>
<feature type="region of interest" description="Disordered" evidence="1">
    <location>
        <begin position="64"/>
        <end position="92"/>
    </location>
</feature>
<evidence type="ECO:0000313" key="3">
    <source>
        <dbReference type="EMBL" id="SHX43051.1"/>
    </source>
</evidence>
<keyword evidence="3" id="KW-0540">Nuclease</keyword>
<comment type="caution">
    <text evidence="3">The sequence shown here is derived from an EMBL/GenBank/DDBJ whole genome shotgun (WGS) entry which is preliminary data.</text>
</comment>
<sequence length="92" mass="10073">MRSDALQRLPHHCGARGDGKPEADGCGAIGVYLYCDHIVAHWQGGPTHWRNAQLLCGPCHKPKTGADARDARAAAQARRPKHRQPERHPGLL</sequence>
<proteinExistence type="predicted"/>
<protein>
    <submittedName>
        <fullName evidence="3">HNH endonuclease</fullName>
    </submittedName>
</protein>
<dbReference type="InterPro" id="IPR002711">
    <property type="entry name" value="HNH"/>
</dbReference>
<dbReference type="Proteomes" id="UP000185183">
    <property type="component" value="Unassembled WGS sequence"/>
</dbReference>
<dbReference type="RefSeq" id="WP_207568341.1">
    <property type="nucleotide sequence ID" value="NZ_FWCL01000001.1"/>
</dbReference>
<evidence type="ECO:0000313" key="4">
    <source>
        <dbReference type="Proteomes" id="UP000185183"/>
    </source>
</evidence>
<dbReference type="Gene3D" id="1.10.30.50">
    <property type="match status" value="1"/>
</dbReference>
<evidence type="ECO:0000256" key="1">
    <source>
        <dbReference type="SAM" id="MobiDB-lite"/>
    </source>
</evidence>
<reference evidence="3 4" key="1">
    <citation type="submission" date="2016-11" db="EMBL/GenBank/DDBJ databases">
        <authorList>
            <consortium name="Pathogen Informatics"/>
        </authorList>
    </citation>
    <scope>NUCLEOTIDE SEQUENCE [LARGE SCALE GENOMIC DNA]</scope>
    <source>
        <strain evidence="3 4">968</strain>
    </source>
</reference>
<dbReference type="Pfam" id="PF01844">
    <property type="entry name" value="HNH"/>
    <property type="match status" value="1"/>
</dbReference>
<keyword evidence="3" id="KW-0378">Hydrolase</keyword>
<dbReference type="GO" id="GO:0004519">
    <property type="term" value="F:endonuclease activity"/>
    <property type="evidence" value="ECO:0007669"/>
    <property type="project" value="UniProtKB-KW"/>
</dbReference>
<accession>A0A9Q7WJ07</accession>
<dbReference type="GO" id="GO:0008270">
    <property type="term" value="F:zinc ion binding"/>
    <property type="evidence" value="ECO:0007669"/>
    <property type="project" value="InterPro"/>
</dbReference>